<feature type="repeat" description="RCC1" evidence="3">
    <location>
        <begin position="251"/>
        <end position="307"/>
    </location>
</feature>
<evidence type="ECO:0000256" key="1">
    <source>
        <dbReference type="ARBA" id="ARBA00022658"/>
    </source>
</evidence>
<proteinExistence type="predicted"/>
<organism evidence="6 7">
    <name type="scientific">Fistulina hepatica ATCC 64428</name>
    <dbReference type="NCBI Taxonomy" id="1128425"/>
    <lineage>
        <taxon>Eukaryota</taxon>
        <taxon>Fungi</taxon>
        <taxon>Dikarya</taxon>
        <taxon>Basidiomycota</taxon>
        <taxon>Agaricomycotina</taxon>
        <taxon>Agaricomycetes</taxon>
        <taxon>Agaricomycetidae</taxon>
        <taxon>Agaricales</taxon>
        <taxon>Fistulinaceae</taxon>
        <taxon>Fistulina</taxon>
    </lineage>
</organism>
<feature type="repeat" description="RCC1" evidence="3">
    <location>
        <begin position="67"/>
        <end position="129"/>
    </location>
</feature>
<dbReference type="PANTHER" id="PTHR45982">
    <property type="entry name" value="REGULATOR OF CHROMOSOME CONDENSATION"/>
    <property type="match status" value="1"/>
</dbReference>
<evidence type="ECO:0000313" key="6">
    <source>
        <dbReference type="EMBL" id="KIY47664.1"/>
    </source>
</evidence>
<feature type="compositionally biased region" description="Basic residues" evidence="4">
    <location>
        <begin position="1"/>
        <end position="10"/>
    </location>
</feature>
<evidence type="ECO:0000313" key="7">
    <source>
        <dbReference type="Proteomes" id="UP000054144"/>
    </source>
</evidence>
<dbReference type="PROSITE" id="PS50012">
    <property type="entry name" value="RCC1_3"/>
    <property type="match status" value="7"/>
</dbReference>
<dbReference type="PRINTS" id="PR00633">
    <property type="entry name" value="RCCNDNSATION"/>
</dbReference>
<dbReference type="PANTHER" id="PTHR45982:SF1">
    <property type="entry name" value="REGULATOR OF CHROMOSOME CONDENSATION"/>
    <property type="match status" value="1"/>
</dbReference>
<gene>
    <name evidence="6" type="ORF">FISHEDRAFT_44902</name>
</gene>
<dbReference type="SUPFAM" id="SSF50985">
    <property type="entry name" value="RCC1/BLIP-II"/>
    <property type="match status" value="1"/>
</dbReference>
<evidence type="ECO:0000256" key="4">
    <source>
        <dbReference type="SAM" id="MobiDB-lite"/>
    </source>
</evidence>
<dbReference type="Pfam" id="PF25390">
    <property type="entry name" value="WD40_RLD"/>
    <property type="match status" value="1"/>
</dbReference>
<feature type="repeat" description="RCC1" evidence="3">
    <location>
        <begin position="196"/>
        <end position="250"/>
    </location>
</feature>
<evidence type="ECO:0000259" key="5">
    <source>
        <dbReference type="Pfam" id="PF25390"/>
    </source>
</evidence>
<dbReference type="Gene3D" id="2.130.10.30">
    <property type="entry name" value="Regulator of chromosome condensation 1/beta-lactamase-inhibitor protein II"/>
    <property type="match status" value="1"/>
</dbReference>
<feature type="repeat" description="RCC1" evidence="3">
    <location>
        <begin position="308"/>
        <end position="369"/>
    </location>
</feature>
<evidence type="ECO:0000256" key="2">
    <source>
        <dbReference type="ARBA" id="ARBA00022737"/>
    </source>
</evidence>
<feature type="region of interest" description="Disordered" evidence="4">
    <location>
        <begin position="1"/>
        <end position="41"/>
    </location>
</feature>
<accession>A0A0D7AB73</accession>
<reference evidence="6 7" key="1">
    <citation type="journal article" date="2015" name="Fungal Genet. Biol.">
        <title>Evolution of novel wood decay mechanisms in Agaricales revealed by the genome sequences of Fistulina hepatica and Cylindrobasidium torrendii.</title>
        <authorList>
            <person name="Floudas D."/>
            <person name="Held B.W."/>
            <person name="Riley R."/>
            <person name="Nagy L.G."/>
            <person name="Koehler G."/>
            <person name="Ransdell A.S."/>
            <person name="Younus H."/>
            <person name="Chow J."/>
            <person name="Chiniquy J."/>
            <person name="Lipzen A."/>
            <person name="Tritt A."/>
            <person name="Sun H."/>
            <person name="Haridas S."/>
            <person name="LaButti K."/>
            <person name="Ohm R.A."/>
            <person name="Kues U."/>
            <person name="Blanchette R.A."/>
            <person name="Grigoriev I.V."/>
            <person name="Minto R.E."/>
            <person name="Hibbett D.S."/>
        </authorList>
    </citation>
    <scope>NUCLEOTIDE SEQUENCE [LARGE SCALE GENOMIC DNA]</scope>
    <source>
        <strain evidence="6 7">ATCC 64428</strain>
    </source>
</reference>
<evidence type="ECO:0000256" key="3">
    <source>
        <dbReference type="PROSITE-ProRule" id="PRU00235"/>
    </source>
</evidence>
<keyword evidence="2" id="KW-0677">Repeat</keyword>
<feature type="repeat" description="RCC1" evidence="3">
    <location>
        <begin position="433"/>
        <end position="487"/>
    </location>
</feature>
<dbReference type="InterPro" id="IPR009091">
    <property type="entry name" value="RCC1/BLIP-II"/>
</dbReference>
<feature type="repeat" description="RCC1" evidence="3">
    <location>
        <begin position="130"/>
        <end position="195"/>
    </location>
</feature>
<dbReference type="InterPro" id="IPR051553">
    <property type="entry name" value="Ran_GTPase-activating"/>
</dbReference>
<dbReference type="GO" id="GO:0005085">
    <property type="term" value="F:guanyl-nucleotide exchange factor activity"/>
    <property type="evidence" value="ECO:0007669"/>
    <property type="project" value="TreeGrafter"/>
</dbReference>
<protein>
    <submittedName>
        <fullName evidence="6">RCC1/BLIP-II protein</fullName>
    </submittedName>
</protein>
<dbReference type="Proteomes" id="UP000054144">
    <property type="component" value="Unassembled WGS sequence"/>
</dbReference>
<keyword evidence="7" id="KW-1185">Reference proteome</keyword>
<dbReference type="AlphaFoldDB" id="A0A0D7AB73"/>
<dbReference type="GO" id="GO:0005737">
    <property type="term" value="C:cytoplasm"/>
    <property type="evidence" value="ECO:0007669"/>
    <property type="project" value="TreeGrafter"/>
</dbReference>
<dbReference type="InterPro" id="IPR000408">
    <property type="entry name" value="Reg_chr_condens"/>
</dbReference>
<feature type="compositionally biased region" description="Polar residues" evidence="4">
    <location>
        <begin position="15"/>
        <end position="35"/>
    </location>
</feature>
<dbReference type="InterPro" id="IPR058923">
    <property type="entry name" value="RCC1-like_dom"/>
</dbReference>
<keyword evidence="1" id="KW-0344">Guanine-nucleotide releasing factor</keyword>
<dbReference type="OrthoDB" id="61110at2759"/>
<dbReference type="PROSITE" id="PS00625">
    <property type="entry name" value="RCC1_1"/>
    <property type="match status" value="1"/>
</dbReference>
<feature type="repeat" description="RCC1" evidence="3">
    <location>
        <begin position="370"/>
        <end position="432"/>
    </location>
</feature>
<name>A0A0D7AB73_9AGAR</name>
<sequence length="489" mass="52248">MVASRKRKQKDKSTTSHSAQISRHATVKSPLSPSNGDLHAKPNARQKVRHVPFNSLLAVPAPRQPPLQLIGWGEGDCGQLGFDIPAGANKPKRNTWVERMIEEGQFGGQGAGLVSVAAGGMHSLFVDEAGSVWSFGINDDAALGRKTIKIDEEDVDMVTKVPTSLPGKITGLVDEGFHAVKVFAGDSLSLAISETGQVRSWGCFRGNGGVVGFSPNSQLQFTPISVLDLKDDGVVSAAIGDNYALLLTASGHIYTFGCGEEGQLGRRVLERRKIHGTVPERVVLGTRRRRARVIGAGANHSFATDEDGIVWAWGVNSKGQTGTGVDDPHVDAEVRLPKRVLKLSKGELGGATVVQIAGGNLHTLFLTNDGDVYACGLSSEGQLGLPEDHPAFRDRPFPDFLAEPTRVPFPDSDDPVEHISCGTHNNMAVTRSGALYSWGRQVVGELGVGEDDGFRPTPTAIVRREGGRWRAEAVSCGGQHCLALVRRKT</sequence>
<dbReference type="PROSITE" id="PS00626">
    <property type="entry name" value="RCC1_2"/>
    <property type="match status" value="2"/>
</dbReference>
<dbReference type="EMBL" id="KN881930">
    <property type="protein sequence ID" value="KIY47664.1"/>
    <property type="molecule type" value="Genomic_DNA"/>
</dbReference>
<feature type="domain" description="RCC1-like" evidence="5">
    <location>
        <begin position="69"/>
        <end position="483"/>
    </location>
</feature>